<keyword evidence="3" id="KW-1185">Reference proteome</keyword>
<feature type="domain" description="NAD(P)-binding" evidence="1">
    <location>
        <begin position="11"/>
        <end position="166"/>
    </location>
</feature>
<proteinExistence type="predicted"/>
<dbReference type="PANTHER" id="PTHR14097">
    <property type="entry name" value="OXIDOREDUCTASE HTATIP2"/>
    <property type="match status" value="1"/>
</dbReference>
<accession>A0A1Y6EHK8</accession>
<dbReference type="Pfam" id="PF13460">
    <property type="entry name" value="NAD_binding_10"/>
    <property type="match status" value="1"/>
</dbReference>
<reference evidence="3" key="1">
    <citation type="submission" date="2017-04" db="EMBL/GenBank/DDBJ databases">
        <authorList>
            <person name="Varghese N."/>
            <person name="Submissions S."/>
        </authorList>
    </citation>
    <scope>NUCLEOTIDE SEQUENCE [LARGE SCALE GENOMIC DNA]</scope>
</reference>
<dbReference type="AlphaFoldDB" id="A0A1Y6EHK8"/>
<evidence type="ECO:0000313" key="2">
    <source>
        <dbReference type="EMBL" id="SMQ60651.1"/>
    </source>
</evidence>
<protein>
    <submittedName>
        <fullName evidence="2">Uncharacterized conserved protein YbjT, contains NAD(P)-binding and DUF2867 domains</fullName>
    </submittedName>
</protein>
<dbReference type="Proteomes" id="UP000194420">
    <property type="component" value="Unassembled WGS sequence"/>
</dbReference>
<organism evidence="2 3">
    <name type="scientific">Altererythrobacter xiamenensis</name>
    <dbReference type="NCBI Taxonomy" id="1316679"/>
    <lineage>
        <taxon>Bacteria</taxon>
        <taxon>Pseudomonadati</taxon>
        <taxon>Pseudomonadota</taxon>
        <taxon>Alphaproteobacteria</taxon>
        <taxon>Sphingomonadales</taxon>
        <taxon>Erythrobacteraceae</taxon>
        <taxon>Altererythrobacter</taxon>
    </lineage>
</organism>
<dbReference type="SUPFAM" id="SSF51735">
    <property type="entry name" value="NAD(P)-binding Rossmann-fold domains"/>
    <property type="match status" value="1"/>
</dbReference>
<evidence type="ECO:0000313" key="3">
    <source>
        <dbReference type="Proteomes" id="UP000194420"/>
    </source>
</evidence>
<gene>
    <name evidence="2" type="ORF">SAMN06297468_0452</name>
</gene>
<evidence type="ECO:0000259" key="1">
    <source>
        <dbReference type="Pfam" id="PF13460"/>
    </source>
</evidence>
<dbReference type="InterPro" id="IPR016040">
    <property type="entry name" value="NAD(P)-bd_dom"/>
</dbReference>
<name>A0A1Y6EHK8_9SPHN</name>
<dbReference type="RefSeq" id="WP_086436392.1">
    <property type="nucleotide sequence ID" value="NZ_FXWG01000001.1"/>
</dbReference>
<dbReference type="InterPro" id="IPR036291">
    <property type="entry name" value="NAD(P)-bd_dom_sf"/>
</dbReference>
<dbReference type="EMBL" id="FXWG01000001">
    <property type="protein sequence ID" value="SMQ60651.1"/>
    <property type="molecule type" value="Genomic_DNA"/>
</dbReference>
<dbReference type="PANTHER" id="PTHR14097:SF7">
    <property type="entry name" value="OXIDOREDUCTASE HTATIP2"/>
    <property type="match status" value="1"/>
</dbReference>
<dbReference type="Gene3D" id="3.40.50.720">
    <property type="entry name" value="NAD(P)-binding Rossmann-like Domain"/>
    <property type="match status" value="1"/>
</dbReference>
<sequence length="230" mass="25035">MSERTRIVLVGATGLVGRAIIRQASASDQLSLIGIARREMPLPEGARMEMVIAEPENWGEVIGAIEPDVLINALGTTWKRSGRDEAAFRAVDQDLVLASARAAVKAGASGMVSISSVGADARSKNFYLKVKGEVEKQLREVGFKRLHILRPGLLKGPRERDMRLGEGLARLVSPIVDPMLRGDMIKYRSITGETVAKGALELALRKAAGKFVHDNGGIWRAARDWDKRAE</sequence>
<dbReference type="OrthoDB" id="9798632at2"/>